<dbReference type="VEuPathDB" id="ToxoDB:CSUI_002023"/>
<dbReference type="GeneID" id="94425436"/>
<evidence type="ECO:0000256" key="2">
    <source>
        <dbReference type="SAM" id="MobiDB-lite"/>
    </source>
</evidence>
<accession>A0A2C6LAH7</accession>
<proteinExistence type="predicted"/>
<evidence type="ECO:0000313" key="3">
    <source>
        <dbReference type="EMBL" id="PHJ24132.1"/>
    </source>
</evidence>
<protein>
    <submittedName>
        <fullName evidence="3">Uncharacterized protein</fullName>
    </submittedName>
</protein>
<feature type="compositionally biased region" description="Polar residues" evidence="2">
    <location>
        <begin position="51"/>
        <end position="67"/>
    </location>
</feature>
<dbReference type="RefSeq" id="XP_067925806.1">
    <property type="nucleotide sequence ID" value="XM_068062225.1"/>
</dbReference>
<dbReference type="Proteomes" id="UP000221165">
    <property type="component" value="Unassembled WGS sequence"/>
</dbReference>
<feature type="coiled-coil region" evidence="1">
    <location>
        <begin position="671"/>
        <end position="698"/>
    </location>
</feature>
<keyword evidence="4" id="KW-1185">Reference proteome</keyword>
<evidence type="ECO:0000313" key="4">
    <source>
        <dbReference type="Proteomes" id="UP000221165"/>
    </source>
</evidence>
<feature type="region of interest" description="Disordered" evidence="2">
    <location>
        <begin position="253"/>
        <end position="367"/>
    </location>
</feature>
<dbReference type="EMBL" id="MIGC01000843">
    <property type="protein sequence ID" value="PHJ24132.1"/>
    <property type="molecule type" value="Genomic_DNA"/>
</dbReference>
<organism evidence="3 4">
    <name type="scientific">Cystoisospora suis</name>
    <dbReference type="NCBI Taxonomy" id="483139"/>
    <lineage>
        <taxon>Eukaryota</taxon>
        <taxon>Sar</taxon>
        <taxon>Alveolata</taxon>
        <taxon>Apicomplexa</taxon>
        <taxon>Conoidasida</taxon>
        <taxon>Coccidia</taxon>
        <taxon>Eucoccidiorida</taxon>
        <taxon>Eimeriorina</taxon>
        <taxon>Sarcocystidae</taxon>
        <taxon>Cystoisospora</taxon>
    </lineage>
</organism>
<reference evidence="3 4" key="1">
    <citation type="journal article" date="2017" name="Int. J. Parasitol.">
        <title>The genome of the protozoan parasite Cystoisospora suis and a reverse vaccinology approach to identify vaccine candidates.</title>
        <authorList>
            <person name="Palmieri N."/>
            <person name="Shrestha A."/>
            <person name="Ruttkowski B."/>
            <person name="Beck T."/>
            <person name="Vogl C."/>
            <person name="Tomley F."/>
            <person name="Blake D.P."/>
            <person name="Joachim A."/>
        </authorList>
    </citation>
    <scope>NUCLEOTIDE SEQUENCE [LARGE SCALE GENOMIC DNA]</scope>
    <source>
        <strain evidence="3 4">Wien I</strain>
    </source>
</reference>
<feature type="compositionally biased region" description="Polar residues" evidence="2">
    <location>
        <begin position="265"/>
        <end position="284"/>
    </location>
</feature>
<feature type="region of interest" description="Disordered" evidence="2">
    <location>
        <begin position="117"/>
        <end position="156"/>
    </location>
</feature>
<gene>
    <name evidence="3" type="ORF">CSUI_002023</name>
</gene>
<feature type="compositionally biased region" description="Basic and acidic residues" evidence="2">
    <location>
        <begin position="319"/>
        <end position="328"/>
    </location>
</feature>
<comment type="caution">
    <text evidence="3">The sequence shown here is derived from an EMBL/GenBank/DDBJ whole genome shotgun (WGS) entry which is preliminary data.</text>
</comment>
<evidence type="ECO:0000256" key="1">
    <source>
        <dbReference type="SAM" id="Coils"/>
    </source>
</evidence>
<feature type="compositionally biased region" description="Polar residues" evidence="2">
    <location>
        <begin position="119"/>
        <end position="133"/>
    </location>
</feature>
<feature type="region of interest" description="Disordered" evidence="2">
    <location>
        <begin position="200"/>
        <end position="226"/>
    </location>
</feature>
<name>A0A2C6LAH7_9APIC</name>
<dbReference type="AlphaFoldDB" id="A0A2C6LAH7"/>
<feature type="compositionally biased region" description="Basic and acidic residues" evidence="2">
    <location>
        <begin position="512"/>
        <end position="521"/>
    </location>
</feature>
<feature type="compositionally biased region" description="Basic residues" evidence="2">
    <location>
        <begin position="215"/>
        <end position="226"/>
    </location>
</feature>
<feature type="region of interest" description="Disordered" evidence="2">
    <location>
        <begin position="41"/>
        <end position="67"/>
    </location>
</feature>
<sequence length="745" mass="81924">MVDSSFSRILVSRAPDDMHMGQVNTEEPVGESIVELLSTETENGQDRGQRLGSNNGSRTVNSKVTHGLSSKVNGDEIVEAVEKGNSDRGRGLNMRGSFQTRRHFRVLHLRPTAAVDLSPSVTGQSESFSTRTVGSLEGDSEEDESGQAISLSRFSRQKEGDKEKRWLWHQGEGRNGKENKASLLLHEDYYRLGARLEGEKGEENAVHTPGPSCRTRCRREPRTRRRGISAVGGALLVASLGLILASRRQSLFSVTSPEKDEQKTLSDPSSMQEKTTDVSLTESTPARPLSKDRTTQTPPVGGLPDLTSLGRATEAPNLEARREGREARSAPTRRTTRRRATEPSDATPFGVPSTHPETSGLYPPGRDISLAARNPQDPLFGKLRTSATFPRIIVTPPGERALDEVDIAFVKKGNWEVPPPVMKSVAIRREVAAEKTKDTAKQDLPAGLATLPGATVQSATVAETVARAEEKDQQRLPERIALEKKVLQTPAKQEKDERPIGEGVVLPSLQEGRGRQDEGRQTKLLPAHQDKLNDLSTGEVAEKTKAESSKTGFGPSLAGDTAFSRAKWIGDIRRALDEIQSAQGREDTKQFLGAQPETSEQWMANIAEEIRLLSKAIGLEGTTEQRPLADLQLIARTGDSFSIYLQLMVVDHQLGEAVTRICESRENPVVVKAERDQILELTRKIENLVDAYMRLEVQIDPSGTMEERAIPRDMVRDTAEWAAQANKAVLDQEHIDFEVLSLVEP</sequence>
<keyword evidence="1" id="KW-0175">Coiled coil</keyword>
<feature type="region of interest" description="Disordered" evidence="2">
    <location>
        <begin position="469"/>
        <end position="557"/>
    </location>
</feature>
<feature type="compositionally biased region" description="Basic and acidic residues" evidence="2">
    <location>
        <begin position="469"/>
        <end position="500"/>
    </location>
</feature>